<reference evidence="1 2" key="1">
    <citation type="submission" date="2015-09" db="EMBL/GenBank/DDBJ databases">
        <title>Sorangium comparison.</title>
        <authorList>
            <person name="Zaburannyi N."/>
            <person name="Bunk B."/>
            <person name="Overmann J."/>
            <person name="Mueller R."/>
        </authorList>
    </citation>
    <scope>NUCLEOTIDE SEQUENCE [LARGE SCALE GENOMIC DNA]</scope>
    <source>
        <strain evidence="1 2">So ceGT47</strain>
    </source>
</reference>
<organism evidence="1 2">
    <name type="scientific">Sorangium cellulosum</name>
    <name type="common">Polyangium cellulosum</name>
    <dbReference type="NCBI Taxonomy" id="56"/>
    <lineage>
        <taxon>Bacteria</taxon>
        <taxon>Pseudomonadati</taxon>
        <taxon>Myxococcota</taxon>
        <taxon>Polyangia</taxon>
        <taxon>Polyangiales</taxon>
        <taxon>Polyangiaceae</taxon>
        <taxon>Sorangium</taxon>
    </lineage>
</organism>
<dbReference type="RefSeq" id="WP_129348435.1">
    <property type="nucleotide sequence ID" value="NZ_CP012670.1"/>
</dbReference>
<gene>
    <name evidence="1" type="ORF">SOCEGT47_038640</name>
</gene>
<dbReference type="EMBL" id="CP012670">
    <property type="protein sequence ID" value="AUX23341.1"/>
    <property type="molecule type" value="Genomic_DNA"/>
</dbReference>
<dbReference type="Pfam" id="PF09684">
    <property type="entry name" value="Tail_P2_I"/>
    <property type="match status" value="1"/>
</dbReference>
<accession>A0A4P2Q2K4</accession>
<evidence type="ECO:0000313" key="1">
    <source>
        <dbReference type="EMBL" id="AUX23341.1"/>
    </source>
</evidence>
<evidence type="ECO:0000313" key="2">
    <source>
        <dbReference type="Proteomes" id="UP000295781"/>
    </source>
</evidence>
<name>A0A4P2Q2K4_SORCE</name>
<protein>
    <submittedName>
        <fullName evidence="1">Uncharacterized protein</fullName>
    </submittedName>
</protein>
<dbReference type="OrthoDB" id="626916at2"/>
<dbReference type="InterPro" id="IPR006521">
    <property type="entry name" value="Tail_protein_I"/>
</dbReference>
<dbReference type="AlphaFoldDB" id="A0A4P2Q2K4"/>
<dbReference type="Proteomes" id="UP000295781">
    <property type="component" value="Chromosome"/>
</dbReference>
<sequence>MSVRETLYAQLPAVYRRRDAELGGPLRALLAIIDEQLQAVQADIETAWDNAFIETAEESLVPYIGEALGLPVAREVRAIAFSRRAFVANTIGYRRRKGTAAMLELLARDLTNYPARVVELFTRMTWNESISHPTGRPATLDIRRTSALERLGGPFEEATRTAEVRRIASGRGTHNLPNVGLFLWRTRIWPLAGVTATSMSLAGQAAYRFSPLGEDRPLYAAIETETDPSAIATEASVPLALSRRRLWARARALKADMTWPFWIEVHGRDAGDAPVVRKVAPGQIDICDLSAIATVPAEPAPDRVEVDPQIGRLVLGADFTAGLSDIEVTTGHFIATTGELGAGPWERDALVQEWLARWTGAPESRTVTFQVLVVRDGAGPDIVATLDDAIQQWNSLVAGLPDDEARSRALGLILVGDSRTHAAPATAIEMPSGAVLGVLGATWPEPPNGAPPGRPKGQLAADSVRPIVVGDLRVRGAATTAENRGELLVSGLVVTGRVVALAGSLQGLRLVSATVLGANAIDVVTANADNAALEVHASRSILGDIEAAGAIGGIHLTDTAVTGQVHAPETAMTADGSTVLGACELGALSASSSIFAGLMTVEQHQEGCLRFCYVPASSRTPRRFRCQPDLALEEATQAGDASVAALVPLRVRPRFVSADPMAPGFLVLAPDAAPELRGAAEDSGEPGSWNHLQHGIRLANLRNALPQFLRFGLEPGIFFLV</sequence>
<proteinExistence type="predicted"/>